<gene>
    <name evidence="1" type="ORF">PUN28_002850</name>
</gene>
<reference evidence="1 2" key="1">
    <citation type="submission" date="2023-03" db="EMBL/GenBank/DDBJ databases">
        <title>High recombination rates correlate with genetic variation in Cardiocondyla obscurior ants.</title>
        <authorList>
            <person name="Errbii M."/>
        </authorList>
    </citation>
    <scope>NUCLEOTIDE SEQUENCE [LARGE SCALE GENOMIC DNA]</scope>
    <source>
        <strain evidence="1">Alpha-2009</strain>
        <tissue evidence="1">Whole body</tissue>
    </source>
</reference>
<evidence type="ECO:0000313" key="1">
    <source>
        <dbReference type="EMBL" id="KAL0131592.1"/>
    </source>
</evidence>
<evidence type="ECO:0000313" key="2">
    <source>
        <dbReference type="Proteomes" id="UP001430953"/>
    </source>
</evidence>
<protein>
    <submittedName>
        <fullName evidence="1">Uncharacterized protein</fullName>
    </submittedName>
</protein>
<comment type="caution">
    <text evidence="1">The sequence shown here is derived from an EMBL/GenBank/DDBJ whole genome shotgun (WGS) entry which is preliminary data.</text>
</comment>
<proteinExistence type="predicted"/>
<sequence>MYRSRATWTLVSPRIGGMRPINVARLPRTCVLPPTPAARTRVHLSTRTTNCRRNTSLYAKIRQFPVYNQTERADRLFGFN</sequence>
<dbReference type="Proteomes" id="UP001430953">
    <property type="component" value="Unassembled WGS sequence"/>
</dbReference>
<name>A0AAW2GWQ0_9HYME</name>
<keyword evidence="2" id="KW-1185">Reference proteome</keyword>
<dbReference type="AlphaFoldDB" id="A0AAW2GWQ0"/>
<accession>A0AAW2GWQ0</accession>
<dbReference type="EMBL" id="JADYXP020000002">
    <property type="protein sequence ID" value="KAL0131592.1"/>
    <property type="molecule type" value="Genomic_DNA"/>
</dbReference>
<organism evidence="1 2">
    <name type="scientific">Cardiocondyla obscurior</name>
    <dbReference type="NCBI Taxonomy" id="286306"/>
    <lineage>
        <taxon>Eukaryota</taxon>
        <taxon>Metazoa</taxon>
        <taxon>Ecdysozoa</taxon>
        <taxon>Arthropoda</taxon>
        <taxon>Hexapoda</taxon>
        <taxon>Insecta</taxon>
        <taxon>Pterygota</taxon>
        <taxon>Neoptera</taxon>
        <taxon>Endopterygota</taxon>
        <taxon>Hymenoptera</taxon>
        <taxon>Apocrita</taxon>
        <taxon>Aculeata</taxon>
        <taxon>Formicoidea</taxon>
        <taxon>Formicidae</taxon>
        <taxon>Myrmicinae</taxon>
        <taxon>Cardiocondyla</taxon>
    </lineage>
</organism>